<accession>A0A816WQ16</accession>
<evidence type="ECO:0000256" key="1">
    <source>
        <dbReference type="SAM" id="MobiDB-lite"/>
    </source>
</evidence>
<protein>
    <submittedName>
        <fullName evidence="2">(rape) hypothetical protein</fullName>
    </submittedName>
</protein>
<dbReference type="AlphaFoldDB" id="A0A816WQ16"/>
<gene>
    <name evidence="2" type="ORF">DARMORV10_A02P07160.1</name>
</gene>
<dbReference type="EMBL" id="HG994356">
    <property type="protein sequence ID" value="CAF2137000.1"/>
    <property type="molecule type" value="Genomic_DNA"/>
</dbReference>
<name>A0A816WQ16_BRANA</name>
<proteinExistence type="predicted"/>
<organism evidence="2">
    <name type="scientific">Brassica napus</name>
    <name type="common">Rape</name>
    <dbReference type="NCBI Taxonomy" id="3708"/>
    <lineage>
        <taxon>Eukaryota</taxon>
        <taxon>Viridiplantae</taxon>
        <taxon>Streptophyta</taxon>
        <taxon>Embryophyta</taxon>
        <taxon>Tracheophyta</taxon>
        <taxon>Spermatophyta</taxon>
        <taxon>Magnoliopsida</taxon>
        <taxon>eudicotyledons</taxon>
        <taxon>Gunneridae</taxon>
        <taxon>Pentapetalae</taxon>
        <taxon>rosids</taxon>
        <taxon>malvids</taxon>
        <taxon>Brassicales</taxon>
        <taxon>Brassicaceae</taxon>
        <taxon>Brassiceae</taxon>
        <taxon>Brassica</taxon>
    </lineage>
</organism>
<reference evidence="2" key="1">
    <citation type="submission" date="2021-01" db="EMBL/GenBank/DDBJ databases">
        <authorList>
            <consortium name="Genoscope - CEA"/>
            <person name="William W."/>
        </authorList>
    </citation>
    <scope>NUCLEOTIDE SEQUENCE</scope>
</reference>
<feature type="region of interest" description="Disordered" evidence="1">
    <location>
        <begin position="40"/>
        <end position="87"/>
    </location>
</feature>
<evidence type="ECO:0000313" key="2">
    <source>
        <dbReference type="EMBL" id="CAF2137000.1"/>
    </source>
</evidence>
<dbReference type="Proteomes" id="UP001295469">
    <property type="component" value="Chromosome A02"/>
</dbReference>
<sequence>MHNWKFERTRCAKRLKLAIVVTSFSVKSLSIPTTEELGRALKLPTGHETPRKRRLVEKEERGSRSSPRLKIPVESSSNWSSPGFHST</sequence>
<feature type="compositionally biased region" description="Polar residues" evidence="1">
    <location>
        <begin position="74"/>
        <end position="87"/>
    </location>
</feature>